<name>A0ACC3NIB4_9PEZI</name>
<evidence type="ECO:0000313" key="1">
    <source>
        <dbReference type="EMBL" id="KAK3716548.1"/>
    </source>
</evidence>
<dbReference type="EMBL" id="JAUTXU010000042">
    <property type="protein sequence ID" value="KAK3716548.1"/>
    <property type="molecule type" value="Genomic_DNA"/>
</dbReference>
<protein>
    <submittedName>
        <fullName evidence="1">Uncharacterized protein</fullName>
    </submittedName>
</protein>
<organism evidence="1 2">
    <name type="scientific">Vermiconidia calcicola</name>
    <dbReference type="NCBI Taxonomy" id="1690605"/>
    <lineage>
        <taxon>Eukaryota</taxon>
        <taxon>Fungi</taxon>
        <taxon>Dikarya</taxon>
        <taxon>Ascomycota</taxon>
        <taxon>Pezizomycotina</taxon>
        <taxon>Dothideomycetes</taxon>
        <taxon>Dothideomycetidae</taxon>
        <taxon>Mycosphaerellales</taxon>
        <taxon>Extremaceae</taxon>
        <taxon>Vermiconidia</taxon>
    </lineage>
</organism>
<dbReference type="Proteomes" id="UP001281147">
    <property type="component" value="Unassembled WGS sequence"/>
</dbReference>
<sequence length="309" mass="34112">MPASPPAGRAQTIKQAKAAFKARGRPALTEREQKQLERSIELDRRASKAKEAEKKKAEAAEKRSEKDRKDREERLKVQLGTQRRCDKFGYKSSQMHLGAFLGKSRVQHETQRVNSGALAGVSDDDSFGDSGVDDETLLDALCGMQGLEKGGHTTHRTDDELKKPSPTTHQHQPAKKSHAAIAPTPYLNSELDLFWAELDSSTQIARELSTSPPTGPQQQRSMTSSHTGSFGSDEFDLTVEDLEELQPSPAQQKIVEDRKLMPPPPLPGRDPPLAKSIMEKATTLDYGFTLNELESFVDDDLQLTQANPG</sequence>
<evidence type="ECO:0000313" key="2">
    <source>
        <dbReference type="Proteomes" id="UP001281147"/>
    </source>
</evidence>
<reference evidence="1" key="1">
    <citation type="submission" date="2023-07" db="EMBL/GenBank/DDBJ databases">
        <title>Black Yeasts Isolated from many extreme environments.</title>
        <authorList>
            <person name="Coleine C."/>
            <person name="Stajich J.E."/>
            <person name="Selbmann L."/>
        </authorList>
    </citation>
    <scope>NUCLEOTIDE SEQUENCE</scope>
    <source>
        <strain evidence="1">CCFEE 5714</strain>
    </source>
</reference>
<gene>
    <name evidence="1" type="ORF">LTR37_006444</name>
</gene>
<comment type="caution">
    <text evidence="1">The sequence shown here is derived from an EMBL/GenBank/DDBJ whole genome shotgun (WGS) entry which is preliminary data.</text>
</comment>
<accession>A0ACC3NIB4</accession>
<keyword evidence="2" id="KW-1185">Reference proteome</keyword>
<proteinExistence type="predicted"/>